<protein>
    <recommendedName>
        <fullName evidence="3">NADH:flavin oxidoreductase/NADH oxidase N-terminal domain-containing protein</fullName>
    </recommendedName>
</protein>
<evidence type="ECO:0000259" key="3">
    <source>
        <dbReference type="Pfam" id="PF00724"/>
    </source>
</evidence>
<reference evidence="4 5" key="1">
    <citation type="journal article" date="2018" name="PLoS ONE">
        <title>The draft genome of Kipferlia bialata reveals reductive genome evolution in fornicate parasites.</title>
        <authorList>
            <person name="Tanifuji G."/>
            <person name="Takabayashi S."/>
            <person name="Kume K."/>
            <person name="Takagi M."/>
            <person name="Nakayama T."/>
            <person name="Kamikawa R."/>
            <person name="Inagaki Y."/>
            <person name="Hashimoto T."/>
        </authorList>
    </citation>
    <scope>NUCLEOTIDE SEQUENCE [LARGE SCALE GENOMIC DNA]</scope>
    <source>
        <strain evidence="4">NY0173</strain>
    </source>
</reference>
<evidence type="ECO:0000313" key="5">
    <source>
        <dbReference type="Proteomes" id="UP000265618"/>
    </source>
</evidence>
<dbReference type="PANTHER" id="PTHR43656:SF2">
    <property type="entry name" value="BINDING OXIDOREDUCTASE, PUTATIVE (AFU_ORTHOLOGUE AFUA_2G08260)-RELATED"/>
    <property type="match status" value="1"/>
</dbReference>
<dbReference type="Proteomes" id="UP000265618">
    <property type="component" value="Unassembled WGS sequence"/>
</dbReference>
<evidence type="ECO:0000256" key="2">
    <source>
        <dbReference type="ARBA" id="ARBA00023002"/>
    </source>
</evidence>
<dbReference type="SUPFAM" id="SSF51395">
    <property type="entry name" value="FMN-linked oxidoreductases"/>
    <property type="match status" value="1"/>
</dbReference>
<sequence>MFTPIKLSNCNVTSSTRMIRSGMAFGLTDPKTGAPTPEVTDRYIELAQSKCGIIMTGGLVVAQNGKDHQSQSGLHDDTVTKAHAAVLSAVKAKCPEVLVFAQITHAAHLSIDAPEDQLTLDTASHDVAKIPQIYADAARRAVESGYDGVEVHAAHGFLLSASLSPCVNKRDDEFKAGPELLYRVVCAVKAVVPEGFPIACKLNSNDWVEGGLTPELAVDAARRIAPMLALLELTGGTVDPSLDCTRGVARTGKMGRQGYYYAKETSLIRAAVGKELVLAGTGGFRTQADIESALDGDLDMVAPSRPWLRNPRWLVDMEDTGTPSACINCNACFRDHGVCAVRQKMIAMGKE</sequence>
<feature type="domain" description="NADH:flavin oxidoreductase/NADH oxidase N-terminal" evidence="3">
    <location>
        <begin position="1"/>
        <end position="318"/>
    </location>
</feature>
<dbReference type="Gene3D" id="3.20.20.70">
    <property type="entry name" value="Aldolase class I"/>
    <property type="match status" value="1"/>
</dbReference>
<keyword evidence="5" id="KW-1185">Reference proteome</keyword>
<dbReference type="Pfam" id="PF00724">
    <property type="entry name" value="Oxidored_FMN"/>
    <property type="match status" value="1"/>
</dbReference>
<dbReference type="InterPro" id="IPR013785">
    <property type="entry name" value="Aldolase_TIM"/>
</dbReference>
<proteinExistence type="predicted"/>
<evidence type="ECO:0000256" key="1">
    <source>
        <dbReference type="ARBA" id="ARBA00022630"/>
    </source>
</evidence>
<dbReference type="GO" id="GO:0010181">
    <property type="term" value="F:FMN binding"/>
    <property type="evidence" value="ECO:0007669"/>
    <property type="project" value="InterPro"/>
</dbReference>
<dbReference type="InterPro" id="IPR001155">
    <property type="entry name" value="OxRdtase_FMN_N"/>
</dbReference>
<keyword evidence="2" id="KW-0560">Oxidoreductase</keyword>
<accession>A0A9K3CPY2</accession>
<dbReference type="PANTHER" id="PTHR43656">
    <property type="entry name" value="BINDING OXIDOREDUCTASE, PUTATIVE (AFU_ORTHOLOGUE AFUA_2G08260)-RELATED"/>
    <property type="match status" value="1"/>
</dbReference>
<dbReference type="OrthoDB" id="276546at2759"/>
<name>A0A9K3CPY2_9EUKA</name>
<keyword evidence="1" id="KW-0285">Flavoprotein</keyword>
<evidence type="ECO:0000313" key="4">
    <source>
        <dbReference type="EMBL" id="GIQ80522.1"/>
    </source>
</evidence>
<comment type="caution">
    <text evidence="4">The sequence shown here is derived from an EMBL/GenBank/DDBJ whole genome shotgun (WGS) entry which is preliminary data.</text>
</comment>
<dbReference type="AlphaFoldDB" id="A0A9K3CPY2"/>
<gene>
    <name evidence="4" type="ORF">KIPB_001333</name>
</gene>
<organism evidence="4 5">
    <name type="scientific">Kipferlia bialata</name>
    <dbReference type="NCBI Taxonomy" id="797122"/>
    <lineage>
        <taxon>Eukaryota</taxon>
        <taxon>Metamonada</taxon>
        <taxon>Carpediemonas-like organisms</taxon>
        <taxon>Kipferlia</taxon>
    </lineage>
</organism>
<dbReference type="GO" id="GO:0016491">
    <property type="term" value="F:oxidoreductase activity"/>
    <property type="evidence" value="ECO:0007669"/>
    <property type="project" value="UniProtKB-KW"/>
</dbReference>
<dbReference type="EMBL" id="BDIP01000187">
    <property type="protein sequence ID" value="GIQ80522.1"/>
    <property type="molecule type" value="Genomic_DNA"/>
</dbReference>
<dbReference type="InterPro" id="IPR051799">
    <property type="entry name" value="NADH_flavin_oxidoreductase"/>
</dbReference>